<keyword evidence="3" id="KW-1185">Reference proteome</keyword>
<dbReference type="Proteomes" id="UP000053958">
    <property type="component" value="Unassembled WGS sequence"/>
</dbReference>
<dbReference type="GeneID" id="25317186"/>
<feature type="compositionally biased region" description="Polar residues" evidence="1">
    <location>
        <begin position="189"/>
        <end position="198"/>
    </location>
</feature>
<feature type="compositionally biased region" description="Low complexity" evidence="1">
    <location>
        <begin position="97"/>
        <end position="107"/>
    </location>
</feature>
<dbReference type="EMBL" id="LASV01000201">
    <property type="protein sequence ID" value="KKA21126.1"/>
    <property type="molecule type" value="Genomic_DNA"/>
</dbReference>
<dbReference type="AlphaFoldDB" id="A0A0F4YTI3"/>
<feature type="compositionally biased region" description="Low complexity" evidence="1">
    <location>
        <begin position="170"/>
        <end position="188"/>
    </location>
</feature>
<evidence type="ECO:0000313" key="2">
    <source>
        <dbReference type="EMBL" id="KKA21126.1"/>
    </source>
</evidence>
<feature type="region of interest" description="Disordered" evidence="1">
    <location>
        <begin position="1"/>
        <end position="21"/>
    </location>
</feature>
<dbReference type="OrthoDB" id="5384020at2759"/>
<feature type="compositionally biased region" description="Polar residues" evidence="1">
    <location>
        <begin position="72"/>
        <end position="87"/>
    </location>
</feature>
<protein>
    <submittedName>
        <fullName evidence="2">Uncharacterized protein</fullName>
    </submittedName>
</protein>
<dbReference type="RefSeq" id="XP_013327738.1">
    <property type="nucleotide sequence ID" value="XM_013472284.1"/>
</dbReference>
<name>A0A0F4YTI3_RASE3</name>
<organism evidence="2 3">
    <name type="scientific">Rasamsonia emersonii (strain ATCC 16479 / CBS 393.64 / IMI 116815)</name>
    <dbReference type="NCBI Taxonomy" id="1408163"/>
    <lineage>
        <taxon>Eukaryota</taxon>
        <taxon>Fungi</taxon>
        <taxon>Dikarya</taxon>
        <taxon>Ascomycota</taxon>
        <taxon>Pezizomycotina</taxon>
        <taxon>Eurotiomycetes</taxon>
        <taxon>Eurotiomycetidae</taxon>
        <taxon>Eurotiales</taxon>
        <taxon>Trichocomaceae</taxon>
        <taxon>Rasamsonia</taxon>
    </lineage>
</organism>
<proteinExistence type="predicted"/>
<reference evidence="2 3" key="1">
    <citation type="submission" date="2015-04" db="EMBL/GenBank/DDBJ databases">
        <authorList>
            <person name="Heijne W.H."/>
            <person name="Fedorova N.D."/>
            <person name="Nierman W.C."/>
            <person name="Vollebregt A.W."/>
            <person name="Zhao Z."/>
            <person name="Wu L."/>
            <person name="Kumar M."/>
            <person name="Stam H."/>
            <person name="van den Berg M.A."/>
            <person name="Pel H.J."/>
        </authorList>
    </citation>
    <scope>NUCLEOTIDE SEQUENCE [LARGE SCALE GENOMIC DNA]</scope>
    <source>
        <strain evidence="2 3">CBS 393.64</strain>
    </source>
</reference>
<sequence>MSTDRSHSPTSTYPNHYRRGSLTPGASFTELFAMTKGSGANMNLQAGSPPFPSPITTAVANAQSNQQRRLSITTLGLSGSPTQTSPFGTRAMRRESLSSSVGSNSASLEEAVDDVENTPPNSQASPFARRVSFSAQALREVRGGSGTGNGRYSSSGPYPMAAKHQTTWLANPKNPSSASSAAASTSKSYPKNNRSNLSWRPLGEGFNWSEALRTRAERAPSIAGMFSTSPQTRQTSPVSPRAHHQRAASIAIMEQPAREIPKEPRQNKPDFFQEKILRADFMD</sequence>
<feature type="region of interest" description="Disordered" evidence="1">
    <location>
        <begin position="72"/>
        <end position="202"/>
    </location>
</feature>
<evidence type="ECO:0000313" key="3">
    <source>
        <dbReference type="Proteomes" id="UP000053958"/>
    </source>
</evidence>
<comment type="caution">
    <text evidence="2">The sequence shown here is derived from an EMBL/GenBank/DDBJ whole genome shotgun (WGS) entry which is preliminary data.</text>
</comment>
<gene>
    <name evidence="2" type="ORF">T310_4839</name>
</gene>
<accession>A0A0F4YTI3</accession>
<evidence type="ECO:0000256" key="1">
    <source>
        <dbReference type="SAM" id="MobiDB-lite"/>
    </source>
</evidence>
<dbReference type="STRING" id="1408163.A0A0F4YTI3"/>